<gene>
    <name evidence="3" type="ORF">JQ619_17220</name>
</gene>
<evidence type="ECO:0000313" key="3">
    <source>
        <dbReference type="EMBL" id="MBR1137512.1"/>
    </source>
</evidence>
<sequence length="98" mass="10409">MKKLIVTMALAVAAGWAVPAVAQMPNINLLADGPSKTPEEKEAEAAREKAYKDTMRKIPDAKTSADPWGNVRAVEQPKTAPAVKTTAAKKPKANPTTN</sequence>
<feature type="region of interest" description="Disordered" evidence="1">
    <location>
        <begin position="57"/>
        <end position="98"/>
    </location>
</feature>
<proteinExistence type="predicted"/>
<dbReference type="EMBL" id="JAFCLK010000015">
    <property type="protein sequence ID" value="MBR1137512.1"/>
    <property type="molecule type" value="Genomic_DNA"/>
</dbReference>
<evidence type="ECO:0000313" key="4">
    <source>
        <dbReference type="Proteomes" id="UP001314635"/>
    </source>
</evidence>
<dbReference type="Proteomes" id="UP001314635">
    <property type="component" value="Unassembled WGS sequence"/>
</dbReference>
<feature type="chain" id="PRO_5047290852" evidence="2">
    <location>
        <begin position="23"/>
        <end position="98"/>
    </location>
</feature>
<evidence type="ECO:0000256" key="1">
    <source>
        <dbReference type="SAM" id="MobiDB-lite"/>
    </source>
</evidence>
<keyword evidence="4" id="KW-1185">Reference proteome</keyword>
<keyword evidence="2" id="KW-0732">Signal</keyword>
<feature type="signal peptide" evidence="2">
    <location>
        <begin position="1"/>
        <end position="22"/>
    </location>
</feature>
<feature type="compositionally biased region" description="Low complexity" evidence="1">
    <location>
        <begin position="77"/>
        <end position="86"/>
    </location>
</feature>
<dbReference type="RefSeq" id="WP_012045386.1">
    <property type="nucleotide sequence ID" value="NZ_JABFDP010000019.1"/>
</dbReference>
<organism evidence="3 4">
    <name type="scientific">Bradyrhizobium denitrificans</name>
    <dbReference type="NCBI Taxonomy" id="2734912"/>
    <lineage>
        <taxon>Bacteria</taxon>
        <taxon>Pseudomonadati</taxon>
        <taxon>Pseudomonadota</taxon>
        <taxon>Alphaproteobacteria</taxon>
        <taxon>Hyphomicrobiales</taxon>
        <taxon>Nitrobacteraceae</taxon>
        <taxon>Bradyrhizobium</taxon>
    </lineage>
</organism>
<evidence type="ECO:0000256" key="2">
    <source>
        <dbReference type="SAM" id="SignalP"/>
    </source>
</evidence>
<protein>
    <submittedName>
        <fullName evidence="3">Uncharacterized protein</fullName>
    </submittedName>
</protein>
<accession>A0ABS5G851</accession>
<name>A0ABS5G851_9BRAD</name>
<comment type="caution">
    <text evidence="3">The sequence shown here is derived from an EMBL/GenBank/DDBJ whole genome shotgun (WGS) entry which is preliminary data.</text>
</comment>
<reference evidence="4" key="1">
    <citation type="journal article" date="2021" name="ISME J.">
        <title>Evolutionary origin and ecological implication of a unique nif island in free-living Bradyrhizobium lineages.</title>
        <authorList>
            <person name="Tao J."/>
        </authorList>
    </citation>
    <scope>NUCLEOTIDE SEQUENCE [LARGE SCALE GENOMIC DNA]</scope>
    <source>
        <strain evidence="4">SZCCT0094</strain>
    </source>
</reference>